<keyword evidence="2" id="KW-1185">Reference proteome</keyword>
<reference evidence="1 2" key="1">
    <citation type="submission" date="2023-05" db="EMBL/GenBank/DDBJ databases">
        <title>Genome sequence of Pinibacter sp. MAH-24.</title>
        <authorList>
            <person name="Huq M.A."/>
        </authorList>
    </citation>
    <scope>NUCLEOTIDE SEQUENCE [LARGE SCALE GENOMIC DNA]</scope>
    <source>
        <strain evidence="1 2">MAH-24</strain>
    </source>
</reference>
<organism evidence="1 2">
    <name type="scientific">Pinibacter soli</name>
    <dbReference type="NCBI Taxonomy" id="3044211"/>
    <lineage>
        <taxon>Bacteria</taxon>
        <taxon>Pseudomonadati</taxon>
        <taxon>Bacteroidota</taxon>
        <taxon>Chitinophagia</taxon>
        <taxon>Chitinophagales</taxon>
        <taxon>Chitinophagaceae</taxon>
        <taxon>Pinibacter</taxon>
    </lineage>
</organism>
<comment type="caution">
    <text evidence="1">The sequence shown here is derived from an EMBL/GenBank/DDBJ whole genome shotgun (WGS) entry which is preliminary data.</text>
</comment>
<evidence type="ECO:0000313" key="1">
    <source>
        <dbReference type="EMBL" id="MDI3320565.1"/>
    </source>
</evidence>
<dbReference type="EMBL" id="JASBRG010000007">
    <property type="protein sequence ID" value="MDI3320565.1"/>
    <property type="molecule type" value="Genomic_DNA"/>
</dbReference>
<dbReference type="Proteomes" id="UP001226434">
    <property type="component" value="Unassembled WGS sequence"/>
</dbReference>
<proteinExistence type="predicted"/>
<name>A0ABT6RDU6_9BACT</name>
<evidence type="ECO:0000313" key="2">
    <source>
        <dbReference type="Proteomes" id="UP001226434"/>
    </source>
</evidence>
<protein>
    <submittedName>
        <fullName evidence="1">Uncharacterized protein</fullName>
    </submittedName>
</protein>
<accession>A0ABT6RDU6</accession>
<dbReference type="RefSeq" id="WP_282334661.1">
    <property type="nucleotide sequence ID" value="NZ_JASBRG010000007.1"/>
</dbReference>
<sequence>MVLALAIDSDHITSDFLIKIDEAINETEEPESFRHKYFLHLISLVGEASNKDFKSAWEMELSSSDFNTWYPNLQYKNHTIRYVVYLYEDMFLDNKQFIRTPLFESYKTIEGIIKTNLD</sequence>
<gene>
    <name evidence="1" type="ORF">QJ048_12315</name>
</gene>